<evidence type="ECO:0000256" key="1">
    <source>
        <dbReference type="SAM" id="MobiDB-lite"/>
    </source>
</evidence>
<gene>
    <name evidence="2" type="ordered locus">TMO_1985</name>
</gene>
<sequence>MPTSSDDVTYLAPYLGGVSRTLTNKLAEYVTPEDFGAVGNGSVNDTAAVQAALNSGRDVALVSRYLVTDTVDVITRGQRIFGLTGPGTTSRASIQMAPTSTADIVMNVRAHSVNLENFVMIGRDQNESGTVVIFAEEDYLVTPDGENNGDVDLKITSCVLGRANTLIRIKGRGLNVTQCNLVSFTHGIELDWPDEQEPDADPLDPSRFNPGPNFDNKLAGGMRAYMIRDNRFHAGSGGYLVRNIGWNASRIHGIQFSGNYIDTNCRIFEGAANESLFTDNLLIHSIAPNFLFAISGGDNIRIGGNVFYGMTDNAAGTPEAGTGDTREILGGVLISNVSNVSIEGNHFKRIVRDVLSLSGTCRNILFRGNVMKDVCLSNNDTETDPTPPSRYVVRVNGPVTGLIVSENSVDNAPMARNEPLIGFATSTAAAAGLVVRDNLLPAYMDAQQPAANWNQAVGNASRQVTAYDGDGETSKTVSLTFAPAFVAVVAVTGSDRGRTMSVSTISSAGYDQVEISGKEITVKGGWNSAGISYTLHAFT</sequence>
<feature type="region of interest" description="Disordered" evidence="1">
    <location>
        <begin position="192"/>
        <end position="211"/>
    </location>
</feature>
<dbReference type="eggNOG" id="COG5434">
    <property type="taxonomic scope" value="Bacteria"/>
</dbReference>
<keyword evidence="3" id="KW-1185">Reference proteome</keyword>
<proteinExistence type="predicted"/>
<dbReference type="InterPro" id="IPR012334">
    <property type="entry name" value="Pectin_lyas_fold"/>
</dbReference>
<dbReference type="STRING" id="1110502.TMO_1985"/>
<dbReference type="RefSeq" id="WP_014745501.1">
    <property type="nucleotide sequence ID" value="NC_017956.1"/>
</dbReference>
<reference evidence="2 3" key="1">
    <citation type="journal article" date="2012" name="J. Am. Chem. Soc.">
        <title>Bacterial biosynthesis and maturation of the didemnin anti-cancer agents.</title>
        <authorList>
            <person name="Xu Y."/>
            <person name="Kersten R.D."/>
            <person name="Nam S.J."/>
            <person name="Lu L."/>
            <person name="Al-Suwailem A.M."/>
            <person name="Zheng H."/>
            <person name="Fenical W."/>
            <person name="Dorrestein P.C."/>
            <person name="Moore B.S."/>
            <person name="Qian P.Y."/>
        </authorList>
    </citation>
    <scope>NUCLEOTIDE SEQUENCE [LARGE SCALE GENOMIC DNA]</scope>
    <source>
        <strain evidence="2 3">KA081020-065</strain>
    </source>
</reference>
<dbReference type="HOGENOM" id="CLU_505194_0_0_5"/>
<dbReference type="EMBL" id="CP003236">
    <property type="protein sequence ID" value="AFK53823.1"/>
    <property type="molecule type" value="Genomic_DNA"/>
</dbReference>
<organism evidence="2 3">
    <name type="scientific">Tistrella mobilis (strain KA081020-065)</name>
    <dbReference type="NCBI Taxonomy" id="1110502"/>
    <lineage>
        <taxon>Bacteria</taxon>
        <taxon>Pseudomonadati</taxon>
        <taxon>Pseudomonadota</taxon>
        <taxon>Alphaproteobacteria</taxon>
        <taxon>Geminicoccales</taxon>
        <taxon>Geminicoccaceae</taxon>
        <taxon>Tistrella</taxon>
    </lineage>
</organism>
<name>I3TM35_TISMK</name>
<feature type="compositionally biased region" description="Acidic residues" evidence="1">
    <location>
        <begin position="192"/>
        <end position="202"/>
    </location>
</feature>
<evidence type="ECO:0000313" key="2">
    <source>
        <dbReference type="EMBL" id="AFK53823.1"/>
    </source>
</evidence>
<dbReference type="SUPFAM" id="SSF51126">
    <property type="entry name" value="Pectin lyase-like"/>
    <property type="match status" value="1"/>
</dbReference>
<accession>I3TM35</accession>
<dbReference type="KEGG" id="tmo:TMO_1985"/>
<dbReference type="InterPro" id="IPR011050">
    <property type="entry name" value="Pectin_lyase_fold/virulence"/>
</dbReference>
<dbReference type="Proteomes" id="UP000005258">
    <property type="component" value="Chromosome"/>
</dbReference>
<dbReference type="Gene3D" id="2.160.20.10">
    <property type="entry name" value="Single-stranded right-handed beta-helix, Pectin lyase-like"/>
    <property type="match status" value="1"/>
</dbReference>
<evidence type="ECO:0000313" key="3">
    <source>
        <dbReference type="Proteomes" id="UP000005258"/>
    </source>
</evidence>
<dbReference type="AlphaFoldDB" id="I3TM35"/>
<evidence type="ECO:0008006" key="4">
    <source>
        <dbReference type="Google" id="ProtNLM"/>
    </source>
</evidence>
<protein>
    <recommendedName>
        <fullName evidence="4">Pectate lyase superfamily protein domain-containing protein</fullName>
    </recommendedName>
</protein>